<dbReference type="EMBL" id="CADEPI010000225">
    <property type="protein sequence ID" value="CAB3381126.1"/>
    <property type="molecule type" value="Genomic_DNA"/>
</dbReference>
<dbReference type="GO" id="GO:0005576">
    <property type="term" value="C:extracellular region"/>
    <property type="evidence" value="ECO:0007669"/>
    <property type="project" value="UniProtKB-SubCell"/>
</dbReference>
<dbReference type="OrthoDB" id="9977471at2759"/>
<dbReference type="PANTHER" id="PTHR10009">
    <property type="entry name" value="PROTEIN YELLOW-RELATED"/>
    <property type="match status" value="1"/>
</dbReference>
<accession>A0A8S1DM75</accession>
<gene>
    <name evidence="4" type="ORF">CLODIP_2_CD09724</name>
</gene>
<evidence type="ECO:0000256" key="3">
    <source>
        <dbReference type="ARBA" id="ARBA00022525"/>
    </source>
</evidence>
<organism evidence="4 5">
    <name type="scientific">Cloeon dipterum</name>
    <dbReference type="NCBI Taxonomy" id="197152"/>
    <lineage>
        <taxon>Eukaryota</taxon>
        <taxon>Metazoa</taxon>
        <taxon>Ecdysozoa</taxon>
        <taxon>Arthropoda</taxon>
        <taxon>Hexapoda</taxon>
        <taxon>Insecta</taxon>
        <taxon>Pterygota</taxon>
        <taxon>Palaeoptera</taxon>
        <taxon>Ephemeroptera</taxon>
        <taxon>Pisciforma</taxon>
        <taxon>Baetidae</taxon>
        <taxon>Cloeon</taxon>
    </lineage>
</organism>
<name>A0A8S1DM75_9INSE</name>
<evidence type="ECO:0000313" key="5">
    <source>
        <dbReference type="Proteomes" id="UP000494165"/>
    </source>
</evidence>
<dbReference type="Pfam" id="PF03022">
    <property type="entry name" value="MRJP"/>
    <property type="match status" value="1"/>
</dbReference>
<evidence type="ECO:0000256" key="1">
    <source>
        <dbReference type="ARBA" id="ARBA00004613"/>
    </source>
</evidence>
<keyword evidence="5" id="KW-1185">Reference proteome</keyword>
<comment type="subcellular location">
    <subcellularLocation>
        <location evidence="1">Secreted</location>
    </subcellularLocation>
</comment>
<dbReference type="SUPFAM" id="SSF101898">
    <property type="entry name" value="NHL repeat"/>
    <property type="match status" value="1"/>
</dbReference>
<dbReference type="InterPro" id="IPR011042">
    <property type="entry name" value="6-blade_b-propeller_TolB-like"/>
</dbReference>
<dbReference type="AlphaFoldDB" id="A0A8S1DM75"/>
<keyword evidence="3" id="KW-0964">Secreted</keyword>
<reference evidence="4 5" key="1">
    <citation type="submission" date="2020-04" db="EMBL/GenBank/DDBJ databases">
        <authorList>
            <person name="Alioto T."/>
            <person name="Alioto T."/>
            <person name="Gomez Garrido J."/>
        </authorList>
    </citation>
    <scope>NUCLEOTIDE SEQUENCE [LARGE SCALE GENOMIC DNA]</scope>
</reference>
<dbReference type="InterPro" id="IPR017996">
    <property type="entry name" value="MRJP/yellow-related"/>
</dbReference>
<evidence type="ECO:0000313" key="4">
    <source>
        <dbReference type="EMBL" id="CAB3381126.1"/>
    </source>
</evidence>
<comment type="caution">
    <text evidence="4">The sequence shown here is derived from an EMBL/GenBank/DDBJ whole genome shotgun (WGS) entry which is preliminary data.</text>
</comment>
<proteinExistence type="inferred from homology"/>
<dbReference type="PANTHER" id="PTHR10009:SF18">
    <property type="entry name" value="PROTEIN YELLOW-LIKE PROTEIN"/>
    <property type="match status" value="1"/>
</dbReference>
<protein>
    <recommendedName>
        <fullName evidence="6">Bee-milk protein</fullName>
    </recommendedName>
</protein>
<dbReference type="Gene3D" id="2.120.10.30">
    <property type="entry name" value="TolB, C-terminal domain"/>
    <property type="match status" value="1"/>
</dbReference>
<dbReference type="Proteomes" id="UP000494165">
    <property type="component" value="Unassembled WGS sequence"/>
</dbReference>
<sequence length="392" mass="44424">MALSPTSEPTRVIKTESWGRFLLHLSSTTMSPFLAAIFLHGLCVANAINFTTVYEWEKVDFSWPSGVGRSIEEIKDEYRPEHVFLQYMAHFGERLFLSVESLPGIPATLVWLPTSGTATASPKLAPFPSWQLHEKDNCNSIQSVKGVETDPDGRLWVLDDGNNRCPGKLWIFNLVNRDSIERVHLFPDTVVSDTYNKRWLHDIVLDKTPDDYLAYITEISYERLIVYSRKMDKSWTVETPGRKWEPSALSANREARQLYLGKYQSNELYSVSVSELQNEGGSASVKLVGEWTARPYRMLIDTGNVLSAAFFNQSYTSKWNISEPFREQPIYEVGGLQAVWPFNFALDANGTLWMTERNGTGSGNRYKLLKAEVGAKSYLYSASTDLSLRGQP</sequence>
<evidence type="ECO:0008006" key="6">
    <source>
        <dbReference type="Google" id="ProtNLM"/>
    </source>
</evidence>
<evidence type="ECO:0000256" key="2">
    <source>
        <dbReference type="ARBA" id="ARBA00009127"/>
    </source>
</evidence>
<comment type="similarity">
    <text evidence="2">Belongs to the major royal jelly protein family.</text>
</comment>